<dbReference type="EMBL" id="CAKOFQ010007144">
    <property type="protein sequence ID" value="CAH1992472.1"/>
    <property type="molecule type" value="Genomic_DNA"/>
</dbReference>
<gene>
    <name evidence="1" type="ORF">ACAOBT_LOCUS20880</name>
</gene>
<protein>
    <submittedName>
        <fullName evidence="1">Uncharacterized protein</fullName>
    </submittedName>
</protein>
<accession>A0A9P0LC20</accession>
<proteinExistence type="predicted"/>
<evidence type="ECO:0000313" key="2">
    <source>
        <dbReference type="Proteomes" id="UP001152888"/>
    </source>
</evidence>
<evidence type="ECO:0000313" key="1">
    <source>
        <dbReference type="EMBL" id="CAH1992472.1"/>
    </source>
</evidence>
<organism evidence="1 2">
    <name type="scientific">Acanthoscelides obtectus</name>
    <name type="common">Bean weevil</name>
    <name type="synonym">Bruchus obtectus</name>
    <dbReference type="NCBI Taxonomy" id="200917"/>
    <lineage>
        <taxon>Eukaryota</taxon>
        <taxon>Metazoa</taxon>
        <taxon>Ecdysozoa</taxon>
        <taxon>Arthropoda</taxon>
        <taxon>Hexapoda</taxon>
        <taxon>Insecta</taxon>
        <taxon>Pterygota</taxon>
        <taxon>Neoptera</taxon>
        <taxon>Endopterygota</taxon>
        <taxon>Coleoptera</taxon>
        <taxon>Polyphaga</taxon>
        <taxon>Cucujiformia</taxon>
        <taxon>Chrysomeloidea</taxon>
        <taxon>Chrysomelidae</taxon>
        <taxon>Bruchinae</taxon>
        <taxon>Bruchini</taxon>
        <taxon>Acanthoscelides</taxon>
    </lineage>
</organism>
<keyword evidence="2" id="KW-1185">Reference proteome</keyword>
<dbReference type="Proteomes" id="UP001152888">
    <property type="component" value="Unassembled WGS sequence"/>
</dbReference>
<name>A0A9P0LC20_ACAOB</name>
<dbReference type="AlphaFoldDB" id="A0A9P0LC20"/>
<comment type="caution">
    <text evidence="1">The sequence shown here is derived from an EMBL/GenBank/DDBJ whole genome shotgun (WGS) entry which is preliminary data.</text>
</comment>
<reference evidence="1" key="1">
    <citation type="submission" date="2022-03" db="EMBL/GenBank/DDBJ databases">
        <authorList>
            <person name="Sayadi A."/>
        </authorList>
    </citation>
    <scope>NUCLEOTIDE SEQUENCE</scope>
</reference>
<sequence>MLKDYSKELNLRMEQIYNADESGLYWKMLPEKTYAASFEKSAPGRKLEKQRITFPACTNANGSQTIKPLAKNGIGKRLVPRGDLNYRNLRHKSDFNIPSYRSNIFHHIFTYNAVKVCDSLNGNYKKKGILAFKRAIKNHLLGFASQAG</sequence>
<dbReference type="OrthoDB" id="6776549at2759"/>